<evidence type="ECO:0000313" key="2">
    <source>
        <dbReference type="Proteomes" id="UP001283361"/>
    </source>
</evidence>
<organism evidence="1 2">
    <name type="scientific">Elysia crispata</name>
    <name type="common">lettuce slug</name>
    <dbReference type="NCBI Taxonomy" id="231223"/>
    <lineage>
        <taxon>Eukaryota</taxon>
        <taxon>Metazoa</taxon>
        <taxon>Spiralia</taxon>
        <taxon>Lophotrochozoa</taxon>
        <taxon>Mollusca</taxon>
        <taxon>Gastropoda</taxon>
        <taxon>Heterobranchia</taxon>
        <taxon>Euthyneura</taxon>
        <taxon>Panpulmonata</taxon>
        <taxon>Sacoglossa</taxon>
        <taxon>Placobranchoidea</taxon>
        <taxon>Plakobranchidae</taxon>
        <taxon>Elysia</taxon>
    </lineage>
</organism>
<proteinExistence type="predicted"/>
<reference evidence="1" key="1">
    <citation type="journal article" date="2023" name="G3 (Bethesda)">
        <title>A reference genome for the long-term kleptoplast-retaining sea slug Elysia crispata morphotype clarki.</title>
        <authorList>
            <person name="Eastman K.E."/>
            <person name="Pendleton A.L."/>
            <person name="Shaikh M.A."/>
            <person name="Suttiyut T."/>
            <person name="Ogas R."/>
            <person name="Tomko P."/>
            <person name="Gavelis G."/>
            <person name="Widhalm J.R."/>
            <person name="Wisecaver J.H."/>
        </authorList>
    </citation>
    <scope>NUCLEOTIDE SEQUENCE</scope>
    <source>
        <strain evidence="1">ECLA1</strain>
    </source>
</reference>
<gene>
    <name evidence="1" type="ORF">RRG08_054054</name>
</gene>
<protein>
    <submittedName>
        <fullName evidence="1">Uncharacterized protein</fullName>
    </submittedName>
</protein>
<evidence type="ECO:0000313" key="1">
    <source>
        <dbReference type="EMBL" id="KAK3780195.1"/>
    </source>
</evidence>
<name>A0AAE1DS13_9GAST</name>
<dbReference type="AlphaFoldDB" id="A0AAE1DS13"/>
<comment type="caution">
    <text evidence="1">The sequence shown here is derived from an EMBL/GenBank/DDBJ whole genome shotgun (WGS) entry which is preliminary data.</text>
</comment>
<dbReference type="Proteomes" id="UP001283361">
    <property type="component" value="Unassembled WGS sequence"/>
</dbReference>
<dbReference type="EMBL" id="JAWDGP010002755">
    <property type="protein sequence ID" value="KAK3780195.1"/>
    <property type="molecule type" value="Genomic_DNA"/>
</dbReference>
<sequence>MFIGESFTFDLDITEGRRIMLDQQCVLTHNQESSYWHPAFGLTAGIIHKKAREERVSRKLILGLSRQR</sequence>
<keyword evidence="2" id="KW-1185">Reference proteome</keyword>
<accession>A0AAE1DS13</accession>